<dbReference type="Proteomes" id="UP001234178">
    <property type="component" value="Unassembled WGS sequence"/>
</dbReference>
<reference evidence="1 2" key="1">
    <citation type="journal article" date="2023" name="Nucleic Acids Res.">
        <title>The hologenome of Daphnia magna reveals possible DNA methylation and microbiome-mediated evolution of the host genome.</title>
        <authorList>
            <person name="Chaturvedi A."/>
            <person name="Li X."/>
            <person name="Dhandapani V."/>
            <person name="Marshall H."/>
            <person name="Kissane S."/>
            <person name="Cuenca-Cambronero M."/>
            <person name="Asole G."/>
            <person name="Calvet F."/>
            <person name="Ruiz-Romero M."/>
            <person name="Marangio P."/>
            <person name="Guigo R."/>
            <person name="Rago D."/>
            <person name="Mirbahai L."/>
            <person name="Eastwood N."/>
            <person name="Colbourne J.K."/>
            <person name="Zhou J."/>
            <person name="Mallon E."/>
            <person name="Orsini L."/>
        </authorList>
    </citation>
    <scope>NUCLEOTIDE SEQUENCE [LARGE SCALE GENOMIC DNA]</scope>
    <source>
        <strain evidence="1">LRV0_1</strain>
    </source>
</reference>
<gene>
    <name evidence="1" type="ORF">OUZ56_001184</name>
</gene>
<accession>A0ABR0A1Y8</accession>
<sequence>MMGGRERMPVAYMMCDEGLEGRWRLLSCKCNDPALYKQIMEPHFLLTQTDPNKGQQSGIRRVSALMGQIERG</sequence>
<comment type="caution">
    <text evidence="1">The sequence shown here is derived from an EMBL/GenBank/DDBJ whole genome shotgun (WGS) entry which is preliminary data.</text>
</comment>
<name>A0ABR0A1Y8_9CRUS</name>
<organism evidence="1 2">
    <name type="scientific">Daphnia magna</name>
    <dbReference type="NCBI Taxonomy" id="35525"/>
    <lineage>
        <taxon>Eukaryota</taxon>
        <taxon>Metazoa</taxon>
        <taxon>Ecdysozoa</taxon>
        <taxon>Arthropoda</taxon>
        <taxon>Crustacea</taxon>
        <taxon>Branchiopoda</taxon>
        <taxon>Diplostraca</taxon>
        <taxon>Cladocera</taxon>
        <taxon>Anomopoda</taxon>
        <taxon>Daphniidae</taxon>
        <taxon>Daphnia</taxon>
    </lineage>
</organism>
<evidence type="ECO:0000313" key="1">
    <source>
        <dbReference type="EMBL" id="KAK4019155.1"/>
    </source>
</evidence>
<protein>
    <submittedName>
        <fullName evidence="1">Uncharacterized protein</fullName>
    </submittedName>
</protein>
<dbReference type="EMBL" id="JAOYFB010000036">
    <property type="protein sequence ID" value="KAK4019155.1"/>
    <property type="molecule type" value="Genomic_DNA"/>
</dbReference>
<evidence type="ECO:0000313" key="2">
    <source>
        <dbReference type="Proteomes" id="UP001234178"/>
    </source>
</evidence>
<proteinExistence type="predicted"/>
<keyword evidence="2" id="KW-1185">Reference proteome</keyword>